<feature type="region of interest" description="Disordered" evidence="15">
    <location>
        <begin position="267"/>
        <end position="418"/>
    </location>
</feature>
<feature type="compositionally biased region" description="Low complexity" evidence="15">
    <location>
        <begin position="560"/>
        <end position="576"/>
    </location>
</feature>
<dbReference type="Pfam" id="PF00856">
    <property type="entry name" value="SET"/>
    <property type="match status" value="1"/>
</dbReference>
<feature type="compositionally biased region" description="Polar residues" evidence="15">
    <location>
        <begin position="314"/>
        <end position="339"/>
    </location>
</feature>
<evidence type="ECO:0000256" key="1">
    <source>
        <dbReference type="ARBA" id="ARBA00001984"/>
    </source>
</evidence>
<comment type="function">
    <text evidence="1">Histone methyltransferase that trimethylates 'Lys-20' of histone H4 to form H4K20me3.</text>
</comment>
<dbReference type="EC" id="2.1.1.372" evidence="12"/>
<evidence type="ECO:0000313" key="18">
    <source>
        <dbReference type="Proteomes" id="UP001281003"/>
    </source>
</evidence>
<evidence type="ECO:0000256" key="12">
    <source>
        <dbReference type="ARBA" id="ARBA00024057"/>
    </source>
</evidence>
<dbReference type="GO" id="GO:0005634">
    <property type="term" value="C:nucleus"/>
    <property type="evidence" value="ECO:0007669"/>
    <property type="project" value="UniProtKB-SubCell"/>
</dbReference>
<dbReference type="InterPro" id="IPR025783">
    <property type="entry name" value="Set9_fungi"/>
</dbReference>
<evidence type="ECO:0000256" key="13">
    <source>
        <dbReference type="ARBA" id="ARBA00030653"/>
    </source>
</evidence>
<feature type="compositionally biased region" description="Gly residues" evidence="15">
    <location>
        <begin position="730"/>
        <end position="740"/>
    </location>
</feature>
<keyword evidence="10" id="KW-0156">Chromatin regulator</keyword>
<keyword evidence="8" id="KW-0808">Transferase</keyword>
<dbReference type="CDD" id="cd10524">
    <property type="entry name" value="SET_Suv4-20-like"/>
    <property type="match status" value="1"/>
</dbReference>
<dbReference type="SUPFAM" id="SSF82199">
    <property type="entry name" value="SET domain"/>
    <property type="match status" value="1"/>
</dbReference>
<feature type="region of interest" description="Disordered" evidence="15">
    <location>
        <begin position="560"/>
        <end position="588"/>
    </location>
</feature>
<feature type="compositionally biased region" description="Polar residues" evidence="15">
    <location>
        <begin position="373"/>
        <end position="407"/>
    </location>
</feature>
<dbReference type="AlphaFoldDB" id="A0AAE0UCV7"/>
<dbReference type="SMART" id="SM00317">
    <property type="entry name" value="SET"/>
    <property type="match status" value="1"/>
</dbReference>
<dbReference type="InterPro" id="IPR039977">
    <property type="entry name" value="Suv4-20/Set9"/>
</dbReference>
<evidence type="ECO:0000256" key="7">
    <source>
        <dbReference type="ARBA" id="ARBA00022603"/>
    </source>
</evidence>
<dbReference type="PANTHER" id="PTHR12977:SF4">
    <property type="entry name" value="HISTONE-LYSINE N-METHYLTRANSFERASE KMT5B"/>
    <property type="match status" value="1"/>
</dbReference>
<dbReference type="PROSITE" id="PS51567">
    <property type="entry name" value="SAM_MT43_SUVAR420_1"/>
    <property type="match status" value="1"/>
</dbReference>
<dbReference type="EMBL" id="JAUTDP010000005">
    <property type="protein sequence ID" value="KAK3399457.1"/>
    <property type="molecule type" value="Genomic_DNA"/>
</dbReference>
<comment type="caution">
    <text evidence="17">The sequence shown here is derived from an EMBL/GenBank/DDBJ whole genome shotgun (WGS) entry which is preliminary data.</text>
</comment>
<dbReference type="PROSITE" id="PS50280">
    <property type="entry name" value="SET"/>
    <property type="match status" value="1"/>
</dbReference>
<gene>
    <name evidence="17" type="ORF">B0T20DRAFT_351673</name>
</gene>
<protein>
    <recommendedName>
        <fullName evidence="5">Histone-lysine N-methyltransferase SET9</fullName>
        <ecNumber evidence="12">2.1.1.372</ecNumber>
    </recommendedName>
    <alternativeName>
        <fullName evidence="4">Histone-lysine N-methyltransferase set9</fullName>
    </alternativeName>
    <alternativeName>
        <fullName evidence="13">SET domain protein 9</fullName>
    </alternativeName>
</protein>
<evidence type="ECO:0000256" key="14">
    <source>
        <dbReference type="ARBA" id="ARBA00048081"/>
    </source>
</evidence>
<evidence type="ECO:0000256" key="9">
    <source>
        <dbReference type="ARBA" id="ARBA00022691"/>
    </source>
</evidence>
<feature type="compositionally biased region" description="Low complexity" evidence="15">
    <location>
        <begin position="691"/>
        <end position="709"/>
    </location>
</feature>
<comment type="catalytic activity">
    <reaction evidence="14">
        <text>L-lysyl(20)-[histone H4] + 3 S-adenosyl-L-methionine = N(6),N(6),N(6)-trimethyl-L-lysyl(20)-[histone H4] + 3 S-adenosyl-L-homocysteine + 3 H(+)</text>
        <dbReference type="Rhea" id="RHEA:64456"/>
        <dbReference type="Rhea" id="RHEA-COMP:15554"/>
        <dbReference type="Rhea" id="RHEA-COMP:15998"/>
        <dbReference type="ChEBI" id="CHEBI:15378"/>
        <dbReference type="ChEBI" id="CHEBI:29969"/>
        <dbReference type="ChEBI" id="CHEBI:57856"/>
        <dbReference type="ChEBI" id="CHEBI:59789"/>
        <dbReference type="ChEBI" id="CHEBI:61961"/>
        <dbReference type="EC" id="2.1.1.372"/>
    </reaction>
</comment>
<dbReference type="Gene3D" id="1.10.10.1700">
    <property type="entry name" value="Histone-lysine N-methyltransferase"/>
    <property type="match status" value="1"/>
</dbReference>
<reference evidence="17" key="2">
    <citation type="submission" date="2023-07" db="EMBL/GenBank/DDBJ databases">
        <authorList>
            <consortium name="Lawrence Berkeley National Laboratory"/>
            <person name="Haridas S."/>
            <person name="Hensen N."/>
            <person name="Bonometti L."/>
            <person name="Westerberg I."/>
            <person name="Brannstrom I.O."/>
            <person name="Guillou S."/>
            <person name="Cros-Aarteil S."/>
            <person name="Calhoun S."/>
            <person name="Kuo A."/>
            <person name="Mondo S."/>
            <person name="Pangilinan J."/>
            <person name="Riley R."/>
            <person name="LaButti K."/>
            <person name="Andreopoulos B."/>
            <person name="Lipzen A."/>
            <person name="Chen C."/>
            <person name="Yanf M."/>
            <person name="Daum C."/>
            <person name="Ng V."/>
            <person name="Clum A."/>
            <person name="Steindorff A."/>
            <person name="Ohm R."/>
            <person name="Martin F."/>
            <person name="Silar P."/>
            <person name="Natvig D."/>
            <person name="Lalanne C."/>
            <person name="Gautier V."/>
            <person name="Ament-velasquez S.L."/>
            <person name="Kruys A."/>
            <person name="Hutchinson M.I."/>
            <person name="Powell A.J."/>
            <person name="Barry K."/>
            <person name="Miller A.N."/>
            <person name="Grigoriev I.V."/>
            <person name="Debuchy R."/>
            <person name="Gladieux P."/>
            <person name="Thoren M.H."/>
            <person name="Johannesson H."/>
        </authorList>
    </citation>
    <scope>NUCLEOTIDE SEQUENCE</scope>
    <source>
        <strain evidence="17">FGSC 1904</strain>
    </source>
</reference>
<dbReference type="Proteomes" id="UP001281003">
    <property type="component" value="Unassembled WGS sequence"/>
</dbReference>
<feature type="region of interest" description="Disordered" evidence="15">
    <location>
        <begin position="688"/>
        <end position="741"/>
    </location>
</feature>
<feature type="domain" description="SET" evidence="16">
    <location>
        <begin position="118"/>
        <end position="232"/>
    </location>
</feature>
<evidence type="ECO:0000256" key="11">
    <source>
        <dbReference type="ARBA" id="ARBA00023242"/>
    </source>
</evidence>
<accession>A0AAE0UCV7</accession>
<name>A0AAE0UCV7_SORBR</name>
<dbReference type="Gene3D" id="2.170.270.10">
    <property type="entry name" value="SET domain"/>
    <property type="match status" value="1"/>
</dbReference>
<evidence type="ECO:0000256" key="6">
    <source>
        <dbReference type="ARBA" id="ARBA00022454"/>
    </source>
</evidence>
<keyword evidence="6" id="KW-0158">Chromosome</keyword>
<keyword evidence="11" id="KW-0539">Nucleus</keyword>
<dbReference type="InterPro" id="IPR001214">
    <property type="entry name" value="SET_dom"/>
</dbReference>
<evidence type="ECO:0000256" key="10">
    <source>
        <dbReference type="ARBA" id="ARBA00022853"/>
    </source>
</evidence>
<dbReference type="InterPro" id="IPR046341">
    <property type="entry name" value="SET_dom_sf"/>
</dbReference>
<comment type="subcellular location">
    <subcellularLocation>
        <location evidence="3">Chromosome</location>
    </subcellularLocation>
    <subcellularLocation>
        <location evidence="2">Nucleus</location>
    </subcellularLocation>
</comment>
<evidence type="ECO:0000256" key="4">
    <source>
        <dbReference type="ARBA" id="ARBA00014232"/>
    </source>
</evidence>
<sequence>MTKPTGNGGGKKKNQLTLAQLAAYDDILTDALVDHAYYWTTIPKNRTSYHPSRGIKEEEITKIIQNHLIVDPDIATAEEKLLATDGLKRFCNTLKTPREQNDFKAHLRRYMSIYLPDCPFEVNATNRYTIVTYEASITARRFIKRNETIKYLAGIQVVITPEEELEMSLRKKDFSLIVSSRSKSTSLFMGPARFANHDCNANARLITRGQAGIEIIACRNIEVGEEITVTYSESYFGENNCDCLCATCESNLRNGWRPVDGEAVVQKSIEDEQQPADGSTPYSFRRKRRYGSTALQTSRTPSVTPDMRPRILRKSQSQMMLGERTSTTDSGAQGQAPDTQSRKRALEMGTPPFTPTKRQKTTQYPVVPIALSTAPSRGSSDNETSRSPLSFSTTNDNVTDATSQGSESPGPVILSPEPTPIKQAIGVLKQEEGVNEVAVQQVPEAFTPPSSQPTAEEEPPVVRPAHERLAARDRMSIANLISGPTSPAPPIVVSVAEVTTHRPKPQSQPVQTEQTSSITVAQTVSTVSVAPPVQEAPVVKTESPIKSIVAQVEQITQVQTTTTTKSTPSKKAPTTTYPHHLIPIPAAPRGRVPRDYTLTPLLLSEPETAWIMCTHCASAFVQKNAYLTKSTCPRCERHSKLYGYMWPKTEKLGPNDKEERILDHRMINRFLTAEEEARARGRVYWRERMGSSKSKAKSSAPSTKKGTPSVGKKTPSASIKKEGQTQGDGETQGDGQGDGDGQYVQERFAAVRKPKIKVKVHVRSTVPTPVLSAIKTKKDEVAEAAAMGLRRSGRARRVSAKLADCELDF</sequence>
<keyword evidence="18" id="KW-1185">Reference proteome</keyword>
<reference evidence="17" key="1">
    <citation type="journal article" date="2023" name="Mol. Phylogenet. Evol.">
        <title>Genome-scale phylogeny and comparative genomics of the fungal order Sordariales.</title>
        <authorList>
            <person name="Hensen N."/>
            <person name="Bonometti L."/>
            <person name="Westerberg I."/>
            <person name="Brannstrom I.O."/>
            <person name="Guillou S."/>
            <person name="Cros-Aarteil S."/>
            <person name="Calhoun S."/>
            <person name="Haridas S."/>
            <person name="Kuo A."/>
            <person name="Mondo S."/>
            <person name="Pangilinan J."/>
            <person name="Riley R."/>
            <person name="LaButti K."/>
            <person name="Andreopoulos B."/>
            <person name="Lipzen A."/>
            <person name="Chen C."/>
            <person name="Yan M."/>
            <person name="Daum C."/>
            <person name="Ng V."/>
            <person name="Clum A."/>
            <person name="Steindorff A."/>
            <person name="Ohm R.A."/>
            <person name="Martin F."/>
            <person name="Silar P."/>
            <person name="Natvig D.O."/>
            <person name="Lalanne C."/>
            <person name="Gautier V."/>
            <person name="Ament-Velasquez S.L."/>
            <person name="Kruys A."/>
            <person name="Hutchinson M.I."/>
            <person name="Powell A.J."/>
            <person name="Barry K."/>
            <person name="Miller A.N."/>
            <person name="Grigoriev I.V."/>
            <person name="Debuchy R."/>
            <person name="Gladieux P."/>
            <person name="Hiltunen Thoren M."/>
            <person name="Johannesson H."/>
        </authorList>
    </citation>
    <scope>NUCLEOTIDE SEQUENCE</scope>
    <source>
        <strain evidence="17">FGSC 1904</strain>
    </source>
</reference>
<evidence type="ECO:0000256" key="15">
    <source>
        <dbReference type="SAM" id="MobiDB-lite"/>
    </source>
</evidence>
<evidence type="ECO:0000256" key="5">
    <source>
        <dbReference type="ARBA" id="ARBA00015413"/>
    </source>
</evidence>
<dbReference type="PANTHER" id="PTHR12977">
    <property type="entry name" value="SUPPRESSOR OF VARIEGATION 4-20-RELATED"/>
    <property type="match status" value="1"/>
</dbReference>
<evidence type="ECO:0000256" key="8">
    <source>
        <dbReference type="ARBA" id="ARBA00022679"/>
    </source>
</evidence>
<proteinExistence type="predicted"/>
<evidence type="ECO:0000313" key="17">
    <source>
        <dbReference type="EMBL" id="KAK3399457.1"/>
    </source>
</evidence>
<dbReference type="GO" id="GO:0005694">
    <property type="term" value="C:chromosome"/>
    <property type="evidence" value="ECO:0007669"/>
    <property type="project" value="UniProtKB-SubCell"/>
</dbReference>
<dbReference type="GO" id="GO:0140943">
    <property type="term" value="F:histone H4K20 trimethyltransferase activity"/>
    <property type="evidence" value="ECO:0007669"/>
    <property type="project" value="UniProtKB-EC"/>
</dbReference>
<keyword evidence="7" id="KW-0489">Methyltransferase</keyword>
<evidence type="ECO:0000259" key="16">
    <source>
        <dbReference type="PROSITE" id="PS50280"/>
    </source>
</evidence>
<organism evidence="17 18">
    <name type="scientific">Sordaria brevicollis</name>
    <dbReference type="NCBI Taxonomy" id="83679"/>
    <lineage>
        <taxon>Eukaryota</taxon>
        <taxon>Fungi</taxon>
        <taxon>Dikarya</taxon>
        <taxon>Ascomycota</taxon>
        <taxon>Pezizomycotina</taxon>
        <taxon>Sordariomycetes</taxon>
        <taxon>Sordariomycetidae</taxon>
        <taxon>Sordariales</taxon>
        <taxon>Sordariaceae</taxon>
        <taxon>Sordaria</taxon>
    </lineage>
</organism>
<dbReference type="GO" id="GO:0032259">
    <property type="term" value="P:methylation"/>
    <property type="evidence" value="ECO:0007669"/>
    <property type="project" value="UniProtKB-KW"/>
</dbReference>
<dbReference type="InterPro" id="IPR041938">
    <property type="entry name" value="Hist-Lys_N-MTase_N"/>
</dbReference>
<feature type="compositionally biased region" description="Polar residues" evidence="15">
    <location>
        <begin position="293"/>
        <end position="303"/>
    </location>
</feature>
<keyword evidence="9" id="KW-0949">S-adenosyl-L-methionine</keyword>
<evidence type="ECO:0000256" key="2">
    <source>
        <dbReference type="ARBA" id="ARBA00004123"/>
    </source>
</evidence>
<evidence type="ECO:0000256" key="3">
    <source>
        <dbReference type="ARBA" id="ARBA00004286"/>
    </source>
</evidence>